<name>A0ABM8C3A5_9BURK</name>
<evidence type="ECO:0000256" key="5">
    <source>
        <dbReference type="ARBA" id="ARBA00022692"/>
    </source>
</evidence>
<dbReference type="Pfam" id="PF19029">
    <property type="entry name" value="DUF883_C"/>
    <property type="match status" value="1"/>
</dbReference>
<comment type="similarity">
    <text evidence="2">Belongs to the ElaB/YgaM/YqjD family.</text>
</comment>
<dbReference type="InterPro" id="IPR043605">
    <property type="entry name" value="DUF883_C"/>
</dbReference>
<comment type="subcellular location">
    <subcellularLocation>
        <location evidence="1">Cell inner membrane</location>
        <topology evidence="1">Single-pass membrane protein</topology>
    </subcellularLocation>
</comment>
<dbReference type="PANTHER" id="PTHR35893">
    <property type="entry name" value="INNER MEMBRANE PROTEIN-RELATED"/>
    <property type="match status" value="1"/>
</dbReference>
<dbReference type="PANTHER" id="PTHR35893:SF3">
    <property type="entry name" value="INNER MEMBRANE PROTEIN"/>
    <property type="match status" value="1"/>
</dbReference>
<evidence type="ECO:0000256" key="3">
    <source>
        <dbReference type="ARBA" id="ARBA00022475"/>
    </source>
</evidence>
<sequence length="106" mass="11655">MMEKIPTQTGTRDQLLSDLKTVIQDAEAWLRNGGQLTGDELKAAKAKFEHTLSTAKESLGEYQQTVVEKTKEAARVTDEYVHENPWKSVGLGAAVGVVIGMLIARR</sequence>
<keyword evidence="4" id="KW-0997">Cell inner membrane</keyword>
<feature type="domain" description="DUF883" evidence="9">
    <location>
        <begin position="77"/>
        <end position="106"/>
    </location>
</feature>
<keyword evidence="3" id="KW-1003">Cell membrane</keyword>
<organism evidence="10 11">
    <name type="scientific">Massilia varians</name>
    <dbReference type="NCBI Taxonomy" id="457921"/>
    <lineage>
        <taxon>Bacteria</taxon>
        <taxon>Pseudomonadati</taxon>
        <taxon>Pseudomonadota</taxon>
        <taxon>Betaproteobacteria</taxon>
        <taxon>Burkholderiales</taxon>
        <taxon>Oxalobacteraceae</taxon>
        <taxon>Telluria group</taxon>
        <taxon>Massilia</taxon>
    </lineage>
</organism>
<dbReference type="EMBL" id="AP026966">
    <property type="protein sequence ID" value="BDT57661.1"/>
    <property type="molecule type" value="Genomic_DNA"/>
</dbReference>
<keyword evidence="11" id="KW-1185">Reference proteome</keyword>
<protein>
    <submittedName>
        <fullName evidence="10">Membrane protein</fullName>
    </submittedName>
</protein>
<keyword evidence="7" id="KW-0472">Membrane</keyword>
<dbReference type="Proteomes" id="UP001163336">
    <property type="component" value="Chromosome"/>
</dbReference>
<evidence type="ECO:0000313" key="10">
    <source>
        <dbReference type="EMBL" id="BDT57661.1"/>
    </source>
</evidence>
<evidence type="ECO:0000256" key="2">
    <source>
        <dbReference type="ARBA" id="ARBA00010423"/>
    </source>
</evidence>
<evidence type="ECO:0000256" key="1">
    <source>
        <dbReference type="ARBA" id="ARBA00004377"/>
    </source>
</evidence>
<proteinExistence type="inferred from homology"/>
<evidence type="ECO:0000256" key="6">
    <source>
        <dbReference type="ARBA" id="ARBA00022989"/>
    </source>
</evidence>
<reference evidence="10" key="1">
    <citation type="submission" date="2022-11" db="EMBL/GenBank/DDBJ databases">
        <title>Isolation and characterization of PLA-degrading bacterium Massilia sp. from Antarctic soil.</title>
        <authorList>
            <person name="Sato K."/>
            <person name="Gomez-Fuentes C."/>
            <person name="Ahmad S.A."/>
            <person name="Zulkharnain A."/>
        </authorList>
    </citation>
    <scope>NUCLEOTIDE SEQUENCE</scope>
    <source>
        <strain evidence="10">N-3</strain>
    </source>
</reference>
<evidence type="ECO:0000313" key="11">
    <source>
        <dbReference type="Proteomes" id="UP001163336"/>
    </source>
</evidence>
<keyword evidence="6" id="KW-1133">Transmembrane helix</keyword>
<dbReference type="InterPro" id="IPR043604">
    <property type="entry name" value="DUF883_N"/>
</dbReference>
<dbReference type="Pfam" id="PF05957">
    <property type="entry name" value="DUF883"/>
    <property type="match status" value="1"/>
</dbReference>
<evidence type="ECO:0000259" key="9">
    <source>
        <dbReference type="Pfam" id="PF19029"/>
    </source>
</evidence>
<evidence type="ECO:0000259" key="8">
    <source>
        <dbReference type="Pfam" id="PF05957"/>
    </source>
</evidence>
<gene>
    <name evidence="10" type="ORF">MasN3_11550</name>
</gene>
<accession>A0ABM8C3A5</accession>
<evidence type="ECO:0000256" key="4">
    <source>
        <dbReference type="ARBA" id="ARBA00022519"/>
    </source>
</evidence>
<feature type="domain" description="DUF883" evidence="8">
    <location>
        <begin position="13"/>
        <end position="63"/>
    </location>
</feature>
<keyword evidence="5" id="KW-0812">Transmembrane</keyword>
<dbReference type="RefSeq" id="WP_209587824.1">
    <property type="nucleotide sequence ID" value="NZ_AP026966.1"/>
</dbReference>
<dbReference type="InterPro" id="IPR010279">
    <property type="entry name" value="YqjD/ElaB"/>
</dbReference>
<evidence type="ECO:0000256" key="7">
    <source>
        <dbReference type="ARBA" id="ARBA00023136"/>
    </source>
</evidence>